<dbReference type="Pfam" id="PF05676">
    <property type="entry name" value="NDUF_B7"/>
    <property type="match status" value="1"/>
</dbReference>
<evidence type="ECO:0000256" key="2">
    <source>
        <dbReference type="ARBA" id="ARBA00004569"/>
    </source>
</evidence>
<evidence type="ECO:0000256" key="8">
    <source>
        <dbReference type="ARBA" id="ARBA00022792"/>
    </source>
</evidence>
<evidence type="ECO:0000256" key="9">
    <source>
        <dbReference type="ARBA" id="ARBA00022982"/>
    </source>
</evidence>
<keyword evidence="10" id="KW-0496">Mitochondrion</keyword>
<keyword evidence="8" id="KW-0999">Mitochondrion inner membrane</keyword>
<dbReference type="PANTHER" id="PTHR20900:SF0">
    <property type="entry name" value="NADH DEHYDROGENASE [UBIQUINONE] 1 BETA SUBCOMPLEX SUBUNIT 7"/>
    <property type="match status" value="1"/>
</dbReference>
<sequence>MEVPGSSKPMIATQEEMAEARVPIPYRDQCAHLLIPLNKCRHAEFFLPWKCENERHVYEKCEYELVMERMLQMQKILFWDLIGCEVVNVASAKLRFKHGLCSICRTRRGNLKGSQTLVHILIGWGTRIKMDRLVHTNNAIQPILSSNAQILKCRIDWEHFGSCNHEAFKLLRYGSFGVSGCCWREVILLGTVNLETNVKHSIIFEYFGFCKLVHGISSKLALIFYDFTSFTGFEFGKIEFYG</sequence>
<dbReference type="OrthoDB" id="268414at2759"/>
<keyword evidence="9" id="KW-0249">Electron transport</keyword>
<dbReference type="PROSITE" id="PS51808">
    <property type="entry name" value="CHCH"/>
    <property type="match status" value="1"/>
</dbReference>
<dbReference type="InterPro" id="IPR008698">
    <property type="entry name" value="NDUB7"/>
</dbReference>
<dbReference type="AlphaFoldDB" id="A0A8X7YXM8"/>
<evidence type="ECO:0000256" key="10">
    <source>
        <dbReference type="ARBA" id="ARBA00023128"/>
    </source>
</evidence>
<proteinExistence type="inferred from homology"/>
<evidence type="ECO:0000313" key="14">
    <source>
        <dbReference type="Proteomes" id="UP000886885"/>
    </source>
</evidence>
<evidence type="ECO:0000256" key="12">
    <source>
        <dbReference type="ARBA" id="ARBA00023157"/>
    </source>
</evidence>
<comment type="function">
    <text evidence="1">Accessory subunit of the mitochondrial membrane respiratory chain NADH dehydrogenase (Complex I), that is believed not to be involved in catalysis. Complex I functions in the transfer of electrons from NADH to the respiratory chain. The immediate electron acceptor for the enzyme is believed to be ubiquinone.</text>
</comment>
<evidence type="ECO:0000256" key="4">
    <source>
        <dbReference type="ARBA" id="ARBA00008006"/>
    </source>
</evidence>
<evidence type="ECO:0000256" key="11">
    <source>
        <dbReference type="ARBA" id="ARBA00023136"/>
    </source>
</evidence>
<organism evidence="13 14">
    <name type="scientific">Populus tomentosa</name>
    <name type="common">Chinese white poplar</name>
    <dbReference type="NCBI Taxonomy" id="118781"/>
    <lineage>
        <taxon>Eukaryota</taxon>
        <taxon>Viridiplantae</taxon>
        <taxon>Streptophyta</taxon>
        <taxon>Embryophyta</taxon>
        <taxon>Tracheophyta</taxon>
        <taxon>Spermatophyta</taxon>
        <taxon>Magnoliopsida</taxon>
        <taxon>eudicotyledons</taxon>
        <taxon>Gunneridae</taxon>
        <taxon>Pentapetalae</taxon>
        <taxon>rosids</taxon>
        <taxon>fabids</taxon>
        <taxon>Malpighiales</taxon>
        <taxon>Salicaceae</taxon>
        <taxon>Saliceae</taxon>
        <taxon>Populus</taxon>
    </lineage>
</organism>
<dbReference type="Proteomes" id="UP000886885">
    <property type="component" value="Chromosome 10D"/>
</dbReference>
<keyword evidence="6" id="KW-0813">Transport</keyword>
<evidence type="ECO:0000256" key="3">
    <source>
        <dbReference type="ARBA" id="ARBA00004637"/>
    </source>
</evidence>
<protein>
    <recommendedName>
        <fullName evidence="5">NADH dehydrogenase [ubiquinone] 1 beta subcomplex subunit 7</fullName>
    </recommendedName>
</protein>
<comment type="caution">
    <text evidence="13">The sequence shown here is derived from an EMBL/GenBank/DDBJ whole genome shotgun (WGS) entry which is preliminary data.</text>
</comment>
<keyword evidence="11" id="KW-0472">Membrane</keyword>
<dbReference type="GO" id="GO:0005758">
    <property type="term" value="C:mitochondrial intermembrane space"/>
    <property type="evidence" value="ECO:0007669"/>
    <property type="project" value="UniProtKB-SubCell"/>
</dbReference>
<keyword evidence="12" id="KW-1015">Disulfide bond</keyword>
<keyword evidence="14" id="KW-1185">Reference proteome</keyword>
<dbReference type="PANTHER" id="PTHR20900">
    <property type="entry name" value="NADH:UBIQUINONE OXIDOREDUCTASE B18-LIKE SUBUNIT"/>
    <property type="match status" value="1"/>
</dbReference>
<evidence type="ECO:0000313" key="13">
    <source>
        <dbReference type="EMBL" id="KAG6757572.1"/>
    </source>
</evidence>
<accession>A0A8X7YXM8</accession>
<name>A0A8X7YXM8_POPTO</name>
<evidence type="ECO:0000256" key="1">
    <source>
        <dbReference type="ARBA" id="ARBA00003195"/>
    </source>
</evidence>
<dbReference type="EMBL" id="JAAWWB010000020">
    <property type="protein sequence ID" value="KAG6757572.1"/>
    <property type="molecule type" value="Genomic_DNA"/>
</dbReference>
<comment type="subcellular location">
    <subcellularLocation>
        <location evidence="3">Mitochondrion inner membrane</location>
        <topology evidence="3">Peripheral membrane protein</topology>
    </subcellularLocation>
    <subcellularLocation>
        <location evidence="2">Mitochondrion intermembrane space</location>
    </subcellularLocation>
</comment>
<keyword evidence="7" id="KW-0679">Respiratory chain</keyword>
<dbReference type="GO" id="GO:0005743">
    <property type="term" value="C:mitochondrial inner membrane"/>
    <property type="evidence" value="ECO:0007669"/>
    <property type="project" value="UniProtKB-SubCell"/>
</dbReference>
<comment type="similarity">
    <text evidence="4">Belongs to the complex I NDUFB7 subunit family.</text>
</comment>
<evidence type="ECO:0000256" key="7">
    <source>
        <dbReference type="ARBA" id="ARBA00022660"/>
    </source>
</evidence>
<evidence type="ECO:0000256" key="5">
    <source>
        <dbReference type="ARBA" id="ARBA00018677"/>
    </source>
</evidence>
<evidence type="ECO:0000256" key="6">
    <source>
        <dbReference type="ARBA" id="ARBA00022448"/>
    </source>
</evidence>
<gene>
    <name evidence="13" type="ORF">POTOM_037888</name>
</gene>
<reference evidence="13" key="1">
    <citation type="journal article" date="2020" name="bioRxiv">
        <title>Hybrid origin of Populus tomentosa Carr. identified through genome sequencing and phylogenomic analysis.</title>
        <authorList>
            <person name="An X."/>
            <person name="Gao K."/>
            <person name="Chen Z."/>
            <person name="Li J."/>
            <person name="Yang X."/>
            <person name="Yang X."/>
            <person name="Zhou J."/>
            <person name="Guo T."/>
            <person name="Zhao T."/>
            <person name="Huang S."/>
            <person name="Miao D."/>
            <person name="Khan W.U."/>
            <person name="Rao P."/>
            <person name="Ye M."/>
            <person name="Lei B."/>
            <person name="Liao W."/>
            <person name="Wang J."/>
            <person name="Ji L."/>
            <person name="Li Y."/>
            <person name="Guo B."/>
            <person name="Mustafa N.S."/>
            <person name="Li S."/>
            <person name="Yun Q."/>
            <person name="Keller S.R."/>
            <person name="Mao J."/>
            <person name="Zhang R."/>
            <person name="Strauss S.H."/>
        </authorList>
    </citation>
    <scope>NUCLEOTIDE SEQUENCE</scope>
    <source>
        <strain evidence="13">GM15</strain>
        <tissue evidence="13">Leaf</tissue>
    </source>
</reference>